<dbReference type="HOGENOM" id="CLU_1666308_0_0_9"/>
<name>A0A075R6Z3_BRELA</name>
<dbReference type="Gene3D" id="3.30.457.10">
    <property type="entry name" value="Copper amine oxidase-like, N-terminal domain"/>
    <property type="match status" value="1"/>
</dbReference>
<dbReference type="STRING" id="1042163.BRLA_c010150"/>
<dbReference type="KEGG" id="blr:BRLA_c010150"/>
<evidence type="ECO:0000313" key="3">
    <source>
        <dbReference type="Proteomes" id="UP000005850"/>
    </source>
</evidence>
<accession>A0A075R6Z3</accession>
<dbReference type="RefSeq" id="WP_003335121.1">
    <property type="nucleotide sequence ID" value="NZ_CP007806.1"/>
</dbReference>
<dbReference type="EMBL" id="CP007806">
    <property type="protein sequence ID" value="AIG25355.1"/>
    <property type="molecule type" value="Genomic_DNA"/>
</dbReference>
<dbReference type="Pfam" id="PF07833">
    <property type="entry name" value="Cu_amine_oxidN1"/>
    <property type="match status" value="1"/>
</dbReference>
<dbReference type="Proteomes" id="UP000005850">
    <property type="component" value="Chromosome"/>
</dbReference>
<protein>
    <recommendedName>
        <fullName evidence="1">Copper amine oxidase-like N-terminal domain-containing protein</fullName>
    </recommendedName>
</protein>
<proteinExistence type="predicted"/>
<keyword evidence="3" id="KW-1185">Reference proteome</keyword>
<feature type="domain" description="Copper amine oxidase-like N-terminal" evidence="1">
    <location>
        <begin position="55"/>
        <end position="167"/>
    </location>
</feature>
<gene>
    <name evidence="2" type="ORF">BRLA_c010150</name>
</gene>
<evidence type="ECO:0000313" key="2">
    <source>
        <dbReference type="EMBL" id="AIG25355.1"/>
    </source>
</evidence>
<dbReference type="InterPro" id="IPR012854">
    <property type="entry name" value="Cu_amine_oxidase-like_N"/>
</dbReference>
<sequence>MFKRSNAAKLTVCLALMWMIAIPKTVMAFKSMQYVEVKKPITVTELQPQHHVEVKINGSVINFPDAQPYIDSRSKHTMVPIRFVSEALDLGVGWESEPNQAVLLYYEEENIVALNVGANRANVDGGFFTFDAAAVIKDDRVFVPLEFFSKILGAKVEWVQKDKMVQITKGKIVGGIPVHLINN</sequence>
<dbReference type="SUPFAM" id="SSF55383">
    <property type="entry name" value="Copper amine oxidase, domain N"/>
    <property type="match status" value="1"/>
</dbReference>
<dbReference type="eggNOG" id="COG4632">
    <property type="taxonomic scope" value="Bacteria"/>
</dbReference>
<dbReference type="InterPro" id="IPR036582">
    <property type="entry name" value="Mao_N_sf"/>
</dbReference>
<dbReference type="AlphaFoldDB" id="A0A075R6Z3"/>
<reference evidence="2 3" key="1">
    <citation type="journal article" date="2011" name="J. Bacteriol.">
        <title>Genome sequence of Brevibacillus laterosporus LMG 15441, a pathogen of invertebrates.</title>
        <authorList>
            <person name="Djukic M."/>
            <person name="Poehlein A."/>
            <person name="Thurmer A."/>
            <person name="Daniel R."/>
        </authorList>
    </citation>
    <scope>NUCLEOTIDE SEQUENCE [LARGE SCALE GENOMIC DNA]</scope>
    <source>
        <strain evidence="2 3">LMG 15441</strain>
    </source>
</reference>
<evidence type="ECO:0000259" key="1">
    <source>
        <dbReference type="Pfam" id="PF07833"/>
    </source>
</evidence>
<organism evidence="2 3">
    <name type="scientific">Brevibacillus laterosporus LMG 15441</name>
    <dbReference type="NCBI Taxonomy" id="1042163"/>
    <lineage>
        <taxon>Bacteria</taxon>
        <taxon>Bacillati</taxon>
        <taxon>Bacillota</taxon>
        <taxon>Bacilli</taxon>
        <taxon>Bacillales</taxon>
        <taxon>Paenibacillaceae</taxon>
        <taxon>Brevibacillus</taxon>
    </lineage>
</organism>